<feature type="transmembrane region" description="Helical" evidence="1">
    <location>
        <begin position="65"/>
        <end position="92"/>
    </location>
</feature>
<dbReference type="Proteomes" id="UP001187471">
    <property type="component" value="Unassembled WGS sequence"/>
</dbReference>
<evidence type="ECO:0000313" key="3">
    <source>
        <dbReference type="Proteomes" id="UP001187471"/>
    </source>
</evidence>
<name>A0AA88UNB2_9ASTE</name>
<accession>A0AA88UNB2</accession>
<comment type="caution">
    <text evidence="2">The sequence shown here is derived from an EMBL/GenBank/DDBJ whole genome shotgun (WGS) entry which is preliminary data.</text>
</comment>
<proteinExistence type="predicted"/>
<feature type="transmembrane region" description="Helical" evidence="1">
    <location>
        <begin position="25"/>
        <end position="45"/>
    </location>
</feature>
<sequence>MEKTKAEKNRNDDEHNWCRYNPIPLLSLVVSEPYYLFHFIAFFAYMVKEESWEGFIADTLFFAKIFLVAVALVMDYHLALWFMAIFFVIYILTGQPAYKGLGTSVQLTPLQLETLLTEGNNGSRFWLVASFCAINKLATLDWPDKFLGQFCIAKATYLKLLRVSRGQ</sequence>
<keyword evidence="1" id="KW-0812">Transmembrane</keyword>
<gene>
    <name evidence="2" type="ORF">RJ640_006390</name>
</gene>
<dbReference type="EMBL" id="JAVXUO010000467">
    <property type="protein sequence ID" value="KAK2991830.1"/>
    <property type="molecule type" value="Genomic_DNA"/>
</dbReference>
<keyword evidence="3" id="KW-1185">Reference proteome</keyword>
<protein>
    <submittedName>
        <fullName evidence="2">Uncharacterized protein</fullName>
    </submittedName>
</protein>
<evidence type="ECO:0000256" key="1">
    <source>
        <dbReference type="SAM" id="Phobius"/>
    </source>
</evidence>
<keyword evidence="1" id="KW-1133">Transmembrane helix</keyword>
<evidence type="ECO:0000313" key="2">
    <source>
        <dbReference type="EMBL" id="KAK2991830.1"/>
    </source>
</evidence>
<organism evidence="2 3">
    <name type="scientific">Escallonia rubra</name>
    <dbReference type="NCBI Taxonomy" id="112253"/>
    <lineage>
        <taxon>Eukaryota</taxon>
        <taxon>Viridiplantae</taxon>
        <taxon>Streptophyta</taxon>
        <taxon>Embryophyta</taxon>
        <taxon>Tracheophyta</taxon>
        <taxon>Spermatophyta</taxon>
        <taxon>Magnoliopsida</taxon>
        <taxon>eudicotyledons</taxon>
        <taxon>Gunneridae</taxon>
        <taxon>Pentapetalae</taxon>
        <taxon>asterids</taxon>
        <taxon>campanulids</taxon>
        <taxon>Escalloniales</taxon>
        <taxon>Escalloniaceae</taxon>
        <taxon>Escallonia</taxon>
    </lineage>
</organism>
<reference evidence="2" key="1">
    <citation type="submission" date="2022-12" db="EMBL/GenBank/DDBJ databases">
        <title>Draft genome assemblies for two species of Escallonia (Escalloniales).</title>
        <authorList>
            <person name="Chanderbali A."/>
            <person name="Dervinis C."/>
            <person name="Anghel I."/>
            <person name="Soltis D."/>
            <person name="Soltis P."/>
            <person name="Zapata F."/>
        </authorList>
    </citation>
    <scope>NUCLEOTIDE SEQUENCE</scope>
    <source>
        <strain evidence="2">UCBG92.1500</strain>
        <tissue evidence="2">Leaf</tissue>
    </source>
</reference>
<dbReference type="AlphaFoldDB" id="A0AA88UNB2"/>
<keyword evidence="1" id="KW-0472">Membrane</keyword>